<comment type="caution">
    <text evidence="2">The sequence shown here is derived from an EMBL/GenBank/DDBJ whole genome shotgun (WGS) entry which is preliminary data.</text>
</comment>
<dbReference type="AlphaFoldDB" id="A0A268A7S0"/>
<feature type="transmembrane region" description="Helical" evidence="1">
    <location>
        <begin position="202"/>
        <end position="224"/>
    </location>
</feature>
<name>A0A268A7S0_9BACI</name>
<keyword evidence="1" id="KW-0472">Membrane</keyword>
<feature type="transmembrane region" description="Helical" evidence="1">
    <location>
        <begin position="56"/>
        <end position="73"/>
    </location>
</feature>
<evidence type="ECO:0000313" key="2">
    <source>
        <dbReference type="EMBL" id="PAD20154.1"/>
    </source>
</evidence>
<feature type="transmembrane region" description="Helical" evidence="1">
    <location>
        <begin position="101"/>
        <end position="127"/>
    </location>
</feature>
<feature type="transmembrane region" description="Helical" evidence="1">
    <location>
        <begin position="139"/>
        <end position="161"/>
    </location>
</feature>
<feature type="transmembrane region" description="Helical" evidence="1">
    <location>
        <begin position="168"/>
        <end position="190"/>
    </location>
</feature>
<dbReference type="Proteomes" id="UP000216013">
    <property type="component" value="Unassembled WGS sequence"/>
</dbReference>
<proteinExistence type="predicted"/>
<evidence type="ECO:0000313" key="3">
    <source>
        <dbReference type="Proteomes" id="UP000216013"/>
    </source>
</evidence>
<dbReference type="EMBL" id="NPBV01000025">
    <property type="protein sequence ID" value="PAD20154.1"/>
    <property type="molecule type" value="Genomic_DNA"/>
</dbReference>
<reference evidence="2 3" key="1">
    <citation type="submission" date="2017-07" db="EMBL/GenBank/DDBJ databases">
        <title>Isolation and whole genome analysis of endospore-forming bacteria from heroin.</title>
        <authorList>
            <person name="Kalinowski J."/>
            <person name="Ahrens B."/>
            <person name="Al-Dilaimi A."/>
            <person name="Winkler A."/>
            <person name="Wibberg D."/>
            <person name="Schleenbecker U."/>
            <person name="Ruckert C."/>
            <person name="Wolfel R."/>
            <person name="Grass G."/>
        </authorList>
    </citation>
    <scope>NUCLEOTIDE SEQUENCE [LARGE SCALE GENOMIC DNA]</scope>
    <source>
        <strain evidence="2 3">7528</strain>
    </source>
</reference>
<organism evidence="2 3">
    <name type="scientific">Terribacillus saccharophilus</name>
    <dbReference type="NCBI Taxonomy" id="361277"/>
    <lineage>
        <taxon>Bacteria</taxon>
        <taxon>Bacillati</taxon>
        <taxon>Bacillota</taxon>
        <taxon>Bacilli</taxon>
        <taxon>Bacillales</taxon>
        <taxon>Bacillaceae</taxon>
        <taxon>Terribacillus</taxon>
    </lineage>
</organism>
<evidence type="ECO:0000256" key="1">
    <source>
        <dbReference type="SAM" id="Phobius"/>
    </source>
</evidence>
<gene>
    <name evidence="2" type="ORF">CHH64_15560</name>
</gene>
<protein>
    <submittedName>
        <fullName evidence="2">Uncharacterized protein</fullName>
    </submittedName>
</protein>
<accession>A0A268A7S0</accession>
<keyword evidence="1" id="KW-1133">Transmembrane helix</keyword>
<sequence length="243" mass="28305">MQFVLLMMVTTFFIAVNEFSGLSKYNEWITFDRFWNGFSEMDLENFRQSGTFKIPYLWLILNIIFFLSLRAFLTSDLTSSGGAIIIRTGIQKFVLSKMISLFVYTASFIMLPLLLVCCISLYQFSIFHVNQSIITDWKLSLIYCFFLIISLFVQALFFEVISIVLGEILAFIIVFGISFMSMFNGSVLLISNYTMFSRWKESLVFIDNVFALFLWLVVLLLLLIKIEMLIVKKMDFINEKGEK</sequence>
<keyword evidence="1" id="KW-0812">Transmembrane</keyword>